<protein>
    <submittedName>
        <fullName evidence="2">Uncharacterized protein</fullName>
    </submittedName>
</protein>
<gene>
    <name evidence="2" type="ORF">ACFQ1O_08860</name>
</gene>
<dbReference type="EMBL" id="JBHTJM010000008">
    <property type="protein sequence ID" value="MFD0964111.1"/>
    <property type="molecule type" value="Genomic_DNA"/>
</dbReference>
<feature type="chain" id="PRO_5047383346" evidence="1">
    <location>
        <begin position="26"/>
        <end position="279"/>
    </location>
</feature>
<proteinExistence type="predicted"/>
<name>A0ABW3I2N0_9FLAO</name>
<dbReference type="Proteomes" id="UP001596997">
    <property type="component" value="Unassembled WGS sequence"/>
</dbReference>
<accession>A0ABW3I2N0</accession>
<evidence type="ECO:0000313" key="2">
    <source>
        <dbReference type="EMBL" id="MFD0964111.1"/>
    </source>
</evidence>
<reference evidence="3" key="1">
    <citation type="journal article" date="2019" name="Int. J. Syst. Evol. Microbiol.">
        <title>The Global Catalogue of Microorganisms (GCM) 10K type strain sequencing project: providing services to taxonomists for standard genome sequencing and annotation.</title>
        <authorList>
            <consortium name="The Broad Institute Genomics Platform"/>
            <consortium name="The Broad Institute Genome Sequencing Center for Infectious Disease"/>
            <person name="Wu L."/>
            <person name="Ma J."/>
        </authorList>
    </citation>
    <scope>NUCLEOTIDE SEQUENCE [LARGE SCALE GENOMIC DNA]</scope>
    <source>
        <strain evidence="3">CCUG 62114</strain>
    </source>
</reference>
<comment type="caution">
    <text evidence="2">The sequence shown here is derived from an EMBL/GenBank/DDBJ whole genome shotgun (WGS) entry which is preliminary data.</text>
</comment>
<dbReference type="RefSeq" id="WP_377715509.1">
    <property type="nucleotide sequence ID" value="NZ_JBHTJM010000008.1"/>
</dbReference>
<evidence type="ECO:0000313" key="3">
    <source>
        <dbReference type="Proteomes" id="UP001596997"/>
    </source>
</evidence>
<keyword evidence="1" id="KW-0732">Signal</keyword>
<sequence>MSIIKKGIVVCSLAAFVFTPIQNFATTSTPTLFKITKDREIKITIDKDTRDSEFKEITNTLKKHDIEASFSKIKRNKQGEITGIKIELEDNKGNASSTSISSSEPINAITLGAKNDSLYITSENSNNFSFNGKHSLSKHFDFSFDDEKDEMIINGKKYHFDEIKKKMKDAFVFEEDENGKRMILKLNDFDFDFDFDQDNGDVDENVWIEKKTTQKFRFIDDPEIEKYIVIDGKKADFKRLDELAKANKLNKVDFLKPETAMSVYGKKAKDGAIIATTKK</sequence>
<feature type="signal peptide" evidence="1">
    <location>
        <begin position="1"/>
        <end position="25"/>
    </location>
</feature>
<keyword evidence="3" id="KW-1185">Reference proteome</keyword>
<organism evidence="2 3">
    <name type="scientific">Pseudofulvibacter geojedonensis</name>
    <dbReference type="NCBI Taxonomy" id="1123758"/>
    <lineage>
        <taxon>Bacteria</taxon>
        <taxon>Pseudomonadati</taxon>
        <taxon>Bacteroidota</taxon>
        <taxon>Flavobacteriia</taxon>
        <taxon>Flavobacteriales</taxon>
        <taxon>Flavobacteriaceae</taxon>
        <taxon>Pseudofulvibacter</taxon>
    </lineage>
</organism>
<evidence type="ECO:0000256" key="1">
    <source>
        <dbReference type="SAM" id="SignalP"/>
    </source>
</evidence>